<evidence type="ECO:0000313" key="3">
    <source>
        <dbReference type="Proteomes" id="UP000181936"/>
    </source>
</evidence>
<dbReference type="EMBL" id="CP016020">
    <property type="protein sequence ID" value="APH03746.1"/>
    <property type="molecule type" value="Genomic_DNA"/>
</dbReference>
<evidence type="ECO:0000313" key="2">
    <source>
        <dbReference type="EMBL" id="APH03746.1"/>
    </source>
</evidence>
<evidence type="ECO:0000259" key="1">
    <source>
        <dbReference type="PROSITE" id="PS51186"/>
    </source>
</evidence>
<sequence length="261" mass="30373">MMNTKDIEELDIAYISSFATKIDTSWGYLFFNEDQPDYYDANHANISTYTGHYEEIIEEVVTFYQSKKLIPRFYLSHYEEHQDFVDALKQRGFGFEEFASPVQLWTKKVYVKQDPLVSIEKVTKENKQVAIDIECEIPELGGSIRKKAFEQEFQHSGYTHYLLKYNNIPCSTACVFEHERDARLESVATLKDFRGKGLIGQLIHSIQQEVEQKDIERLWVMPINEKVEKVYMKSGFETILTMMGGHAFFGGKSLEDVRKGL</sequence>
<accession>A0A1L3MN29</accession>
<organism evidence="2 3">
    <name type="scientific">Bacillus weihaiensis</name>
    <dbReference type="NCBI Taxonomy" id="1547283"/>
    <lineage>
        <taxon>Bacteria</taxon>
        <taxon>Bacillati</taxon>
        <taxon>Bacillota</taxon>
        <taxon>Bacilli</taxon>
        <taxon>Bacillales</taxon>
        <taxon>Bacillaceae</taxon>
        <taxon>Bacillus</taxon>
    </lineage>
</organism>
<dbReference type="OrthoDB" id="2737536at2"/>
<dbReference type="AlphaFoldDB" id="A0A1L3MN29"/>
<gene>
    <name evidence="2" type="ORF">A9C19_02650</name>
</gene>
<dbReference type="CDD" id="cd04301">
    <property type="entry name" value="NAT_SF"/>
    <property type="match status" value="1"/>
</dbReference>
<dbReference type="STRING" id="1547283.A9C19_02650"/>
<reference evidence="2 3" key="1">
    <citation type="journal article" date="2016" name="Sci. Rep.">
        <title>Complete genome sequence and transcriptomic analysis of a novel marine strain Bacillus weihaiensis reveals the mechanism of brown algae degradation.</title>
        <authorList>
            <person name="Zhu Y."/>
            <person name="Chen P."/>
            <person name="Bao Y."/>
            <person name="Men Y."/>
            <person name="Zeng Y."/>
            <person name="Yang J."/>
            <person name="Sun J."/>
            <person name="Sun Y."/>
        </authorList>
    </citation>
    <scope>NUCLEOTIDE SEQUENCE [LARGE SCALE GENOMIC DNA]</scope>
    <source>
        <strain evidence="2 3">Alg07</strain>
    </source>
</reference>
<proteinExistence type="predicted"/>
<keyword evidence="2" id="KW-0808">Transferase</keyword>
<dbReference type="PROSITE" id="PS51186">
    <property type="entry name" value="GNAT"/>
    <property type="match status" value="1"/>
</dbReference>
<dbReference type="Gene3D" id="3.40.630.30">
    <property type="match status" value="1"/>
</dbReference>
<protein>
    <submittedName>
        <fullName evidence="2">GNAT family acetyltransferase</fullName>
    </submittedName>
</protein>
<dbReference type="InterPro" id="IPR000182">
    <property type="entry name" value="GNAT_dom"/>
</dbReference>
<dbReference type="SUPFAM" id="SSF55729">
    <property type="entry name" value="Acyl-CoA N-acyltransferases (Nat)"/>
    <property type="match status" value="1"/>
</dbReference>
<dbReference type="GO" id="GO:0016747">
    <property type="term" value="F:acyltransferase activity, transferring groups other than amino-acyl groups"/>
    <property type="evidence" value="ECO:0007669"/>
    <property type="project" value="InterPro"/>
</dbReference>
<dbReference type="Pfam" id="PF00583">
    <property type="entry name" value="Acetyltransf_1"/>
    <property type="match status" value="1"/>
</dbReference>
<dbReference type="Proteomes" id="UP000181936">
    <property type="component" value="Chromosome"/>
</dbReference>
<name>A0A1L3MN29_9BACI</name>
<dbReference type="KEGG" id="bwh:A9C19_02650"/>
<feature type="domain" description="N-acetyltransferase" evidence="1">
    <location>
        <begin position="117"/>
        <end position="255"/>
    </location>
</feature>
<dbReference type="RefSeq" id="WP_072578535.1">
    <property type="nucleotide sequence ID" value="NZ_CP016020.1"/>
</dbReference>
<dbReference type="InterPro" id="IPR016181">
    <property type="entry name" value="Acyl_CoA_acyltransferase"/>
</dbReference>
<keyword evidence="3" id="KW-1185">Reference proteome</keyword>